<dbReference type="Proteomes" id="UP000436088">
    <property type="component" value="Unassembled WGS sequence"/>
</dbReference>
<proteinExistence type="predicted"/>
<evidence type="ECO:0000256" key="1">
    <source>
        <dbReference type="ARBA" id="ARBA00022884"/>
    </source>
</evidence>
<dbReference type="Gene3D" id="3.10.450.50">
    <property type="match status" value="1"/>
</dbReference>
<keyword evidence="4" id="KW-1185">Reference proteome</keyword>
<accession>A0A6A2ZKN0</accession>
<keyword evidence="3" id="KW-0808">Transferase</keyword>
<dbReference type="GO" id="GO:0003729">
    <property type="term" value="F:mRNA binding"/>
    <property type="evidence" value="ECO:0007669"/>
    <property type="project" value="TreeGrafter"/>
</dbReference>
<dbReference type="GO" id="GO:0005829">
    <property type="term" value="C:cytosol"/>
    <property type="evidence" value="ECO:0007669"/>
    <property type="project" value="TreeGrafter"/>
</dbReference>
<dbReference type="AlphaFoldDB" id="A0A6A2ZKN0"/>
<evidence type="ECO:0000313" key="3">
    <source>
        <dbReference type="EMBL" id="KAE8692136.1"/>
    </source>
</evidence>
<dbReference type="PANTHER" id="PTHR10693:SF20">
    <property type="entry name" value="AT27578P"/>
    <property type="match status" value="1"/>
</dbReference>
<gene>
    <name evidence="3" type="ORF">F3Y22_tig00110858pilonHSYRG00066</name>
</gene>
<evidence type="ECO:0000259" key="2">
    <source>
        <dbReference type="PROSITE" id="PS50177"/>
    </source>
</evidence>
<dbReference type="InterPro" id="IPR018222">
    <property type="entry name" value="Nuclear_transport_factor_2_euk"/>
</dbReference>
<dbReference type="InterPro" id="IPR002075">
    <property type="entry name" value="NTF2_dom"/>
</dbReference>
<dbReference type="PANTHER" id="PTHR10693">
    <property type="entry name" value="RAS GTPASE-ACTIVATING PROTEIN-BINDING PROTEIN"/>
    <property type="match status" value="1"/>
</dbReference>
<dbReference type="PROSITE" id="PS50177">
    <property type="entry name" value="NTF2_DOMAIN"/>
    <property type="match status" value="1"/>
</dbReference>
<evidence type="ECO:0000313" key="4">
    <source>
        <dbReference type="Proteomes" id="UP000436088"/>
    </source>
</evidence>
<dbReference type="SUPFAM" id="SSF54427">
    <property type="entry name" value="NTF2-like"/>
    <property type="match status" value="1"/>
</dbReference>
<organism evidence="3 4">
    <name type="scientific">Hibiscus syriacus</name>
    <name type="common">Rose of Sharon</name>
    <dbReference type="NCBI Taxonomy" id="106335"/>
    <lineage>
        <taxon>Eukaryota</taxon>
        <taxon>Viridiplantae</taxon>
        <taxon>Streptophyta</taxon>
        <taxon>Embryophyta</taxon>
        <taxon>Tracheophyta</taxon>
        <taxon>Spermatophyta</taxon>
        <taxon>Magnoliopsida</taxon>
        <taxon>eudicotyledons</taxon>
        <taxon>Gunneridae</taxon>
        <taxon>Pentapetalae</taxon>
        <taxon>rosids</taxon>
        <taxon>malvids</taxon>
        <taxon>Malvales</taxon>
        <taxon>Malvaceae</taxon>
        <taxon>Malvoideae</taxon>
        <taxon>Hibiscus</taxon>
    </lineage>
</organism>
<dbReference type="Pfam" id="PF02136">
    <property type="entry name" value="NTF2"/>
    <property type="match status" value="1"/>
</dbReference>
<dbReference type="CDD" id="cd00780">
    <property type="entry name" value="NTF2"/>
    <property type="match status" value="1"/>
</dbReference>
<dbReference type="InterPro" id="IPR039539">
    <property type="entry name" value="Ras_GTPase_bind_prot"/>
</dbReference>
<feature type="domain" description="NTF2" evidence="2">
    <location>
        <begin position="19"/>
        <end position="129"/>
    </location>
</feature>
<comment type="caution">
    <text evidence="3">The sequence shown here is derived from an EMBL/GenBank/DDBJ whole genome shotgun (WGS) entry which is preliminary data.</text>
</comment>
<dbReference type="GO" id="GO:0016740">
    <property type="term" value="F:transferase activity"/>
    <property type="evidence" value="ECO:0007669"/>
    <property type="project" value="UniProtKB-KW"/>
</dbReference>
<dbReference type="EMBL" id="VEPZ02001139">
    <property type="protein sequence ID" value="KAE8692136.1"/>
    <property type="molecule type" value="Genomic_DNA"/>
</dbReference>
<dbReference type="GO" id="GO:1990904">
    <property type="term" value="C:ribonucleoprotein complex"/>
    <property type="evidence" value="ECO:0007669"/>
    <property type="project" value="TreeGrafter"/>
</dbReference>
<dbReference type="InterPro" id="IPR032710">
    <property type="entry name" value="NTF2-like_dom_sf"/>
</dbReference>
<sequence>MASAEQAPAGVTAPTADVVGNAFVHQYYHILHQSPELVHRFYHDSSKHCRPEESGIMSITMTLQAINEKILSLGYGEFIAEITTVDAQDSHNGGVLVLVTGYLTGKDNAKRKFTQFLFGTTRQGIFCFK</sequence>
<reference evidence="3" key="1">
    <citation type="submission" date="2019-09" db="EMBL/GenBank/DDBJ databases">
        <title>Draft genome information of white flower Hibiscus syriacus.</title>
        <authorList>
            <person name="Kim Y.-M."/>
        </authorList>
    </citation>
    <scope>NUCLEOTIDE SEQUENCE [LARGE SCALE GENOMIC DNA]</scope>
    <source>
        <strain evidence="3">YM2019G1</strain>
    </source>
</reference>
<name>A0A6A2ZKN0_HIBSY</name>
<protein>
    <submittedName>
        <fullName evidence="3">Nucleotide-diphospho-sugar transferases superfamily protein</fullName>
    </submittedName>
</protein>
<keyword evidence="1" id="KW-0694">RNA-binding</keyword>